<dbReference type="Proteomes" id="UP001597045">
    <property type="component" value="Unassembled WGS sequence"/>
</dbReference>
<accession>A0ABW3MD12</accession>
<reference evidence="7" key="1">
    <citation type="journal article" date="2019" name="Int. J. Syst. Evol. Microbiol.">
        <title>The Global Catalogue of Microorganisms (GCM) 10K type strain sequencing project: providing services to taxonomists for standard genome sequencing and annotation.</title>
        <authorList>
            <consortium name="The Broad Institute Genomics Platform"/>
            <consortium name="The Broad Institute Genome Sequencing Center for Infectious Disease"/>
            <person name="Wu L."/>
            <person name="Ma J."/>
        </authorList>
    </citation>
    <scope>NUCLEOTIDE SEQUENCE [LARGE SCALE GENOMIC DNA]</scope>
    <source>
        <strain evidence="7">JCM 31486</strain>
    </source>
</reference>
<protein>
    <submittedName>
        <fullName evidence="6">M36 family metallopeptidase</fullName>
    </submittedName>
</protein>
<evidence type="ECO:0000313" key="7">
    <source>
        <dbReference type="Proteomes" id="UP001597045"/>
    </source>
</evidence>
<feature type="non-terminal residue" evidence="6">
    <location>
        <position position="1"/>
    </location>
</feature>
<name>A0ABW3MD12_9PSEU</name>
<dbReference type="PANTHER" id="PTHR33794">
    <property type="entry name" value="BACILLOLYSIN"/>
    <property type="match status" value="1"/>
</dbReference>
<dbReference type="SUPFAM" id="SSF55486">
    <property type="entry name" value="Metalloproteases ('zincins'), catalytic domain"/>
    <property type="match status" value="1"/>
</dbReference>
<keyword evidence="2" id="KW-0378">Hydrolase</keyword>
<keyword evidence="1" id="KW-0645">Protease</keyword>
<dbReference type="InterPro" id="IPR027268">
    <property type="entry name" value="Peptidase_M4/M1_CTD_sf"/>
</dbReference>
<evidence type="ECO:0000256" key="3">
    <source>
        <dbReference type="ARBA" id="ARBA00022833"/>
    </source>
</evidence>
<dbReference type="Gene3D" id="1.10.390.10">
    <property type="entry name" value="Neutral Protease Domain 2"/>
    <property type="match status" value="1"/>
</dbReference>
<keyword evidence="4" id="KW-0482">Metalloprotease</keyword>
<dbReference type="EMBL" id="JBHTIS010001148">
    <property type="protein sequence ID" value="MFD1047585.1"/>
    <property type="molecule type" value="Genomic_DNA"/>
</dbReference>
<feature type="domain" description="Peptidase M4 C-terminal" evidence="5">
    <location>
        <begin position="272"/>
        <end position="359"/>
    </location>
</feature>
<sequence>SKARGPVLGNDVQVLPGAQAKLVYTVLSDSGKGTVRTIVDAASGDVLKVENMVKHANGTGKVFSPNPVASLQNESLTDNNDADSAVPASAYKSVTLTDLDSSGYLRGTYAKINDPTNKQPKSSTHTYNYTRNNDFFEQVMAYYSVTETQKYIHSLGFTNVNNEAQKLKTTGLTDDNSFYDPSTDQITFGTGGVDDAEDSEVIWHEYGHAIQDAQVPGFGGTVEAGSIGEGFGDWWAMVMSSAVQPDTATTPWACLMDWDSTSYTSGTPHCIRRTDTNLTYADRDGEVHDDGQIWSRGLYDIFRAFGRDKAAKLVLESQFSYTPNTTMKAAANATVATAKKLYGDADAAKVTAAFHARGII</sequence>
<keyword evidence="3" id="KW-0862">Zinc</keyword>
<evidence type="ECO:0000256" key="2">
    <source>
        <dbReference type="ARBA" id="ARBA00022801"/>
    </source>
</evidence>
<comment type="caution">
    <text evidence="6">The sequence shown here is derived from an EMBL/GenBank/DDBJ whole genome shotgun (WGS) entry which is preliminary data.</text>
</comment>
<keyword evidence="7" id="KW-1185">Reference proteome</keyword>
<evidence type="ECO:0000256" key="1">
    <source>
        <dbReference type="ARBA" id="ARBA00022670"/>
    </source>
</evidence>
<dbReference type="InterPro" id="IPR050728">
    <property type="entry name" value="Zinc_Metalloprotease_M4"/>
</dbReference>
<gene>
    <name evidence="6" type="ORF">ACFQ1S_19595</name>
</gene>
<evidence type="ECO:0000313" key="6">
    <source>
        <dbReference type="EMBL" id="MFD1047585.1"/>
    </source>
</evidence>
<evidence type="ECO:0000256" key="4">
    <source>
        <dbReference type="ARBA" id="ARBA00023049"/>
    </source>
</evidence>
<proteinExistence type="predicted"/>
<dbReference type="InterPro" id="IPR001570">
    <property type="entry name" value="Peptidase_M4_C_domain"/>
</dbReference>
<dbReference type="PANTHER" id="PTHR33794:SF1">
    <property type="entry name" value="BACILLOLYSIN"/>
    <property type="match status" value="1"/>
</dbReference>
<evidence type="ECO:0000259" key="5">
    <source>
        <dbReference type="Pfam" id="PF02868"/>
    </source>
</evidence>
<organism evidence="6 7">
    <name type="scientific">Kibdelosporangium lantanae</name>
    <dbReference type="NCBI Taxonomy" id="1497396"/>
    <lineage>
        <taxon>Bacteria</taxon>
        <taxon>Bacillati</taxon>
        <taxon>Actinomycetota</taxon>
        <taxon>Actinomycetes</taxon>
        <taxon>Pseudonocardiales</taxon>
        <taxon>Pseudonocardiaceae</taxon>
        <taxon>Kibdelosporangium</taxon>
    </lineage>
</organism>
<dbReference type="Pfam" id="PF02868">
    <property type="entry name" value="Peptidase_M4_C"/>
    <property type="match status" value="1"/>
</dbReference>